<organism evidence="1 2">
    <name type="scientific">Zhongshania marina</name>
    <dbReference type="NCBI Taxonomy" id="2304603"/>
    <lineage>
        <taxon>Bacteria</taxon>
        <taxon>Pseudomonadati</taxon>
        <taxon>Pseudomonadota</taxon>
        <taxon>Gammaproteobacteria</taxon>
        <taxon>Cellvibrionales</taxon>
        <taxon>Spongiibacteraceae</taxon>
        <taxon>Zhongshania</taxon>
    </lineage>
</organism>
<dbReference type="InterPro" id="IPR008928">
    <property type="entry name" value="6-hairpin_glycosidase_sf"/>
</dbReference>
<name>A0A2S4HKK9_9GAMM</name>
<comment type="caution">
    <text evidence="1">The sequence shown here is derived from an EMBL/GenBank/DDBJ whole genome shotgun (WGS) entry which is preliminary data.</text>
</comment>
<evidence type="ECO:0000313" key="2">
    <source>
        <dbReference type="Proteomes" id="UP000237222"/>
    </source>
</evidence>
<reference evidence="1" key="1">
    <citation type="submission" date="2018-01" db="EMBL/GenBank/DDBJ databases">
        <authorList>
            <person name="Yu X.-D."/>
        </authorList>
    </citation>
    <scope>NUCLEOTIDE SEQUENCE</scope>
    <source>
        <strain evidence="1">ZX-21</strain>
    </source>
</reference>
<dbReference type="SUPFAM" id="SSF48208">
    <property type="entry name" value="Six-hairpin glycosidases"/>
    <property type="match status" value="1"/>
</dbReference>
<dbReference type="Proteomes" id="UP000237222">
    <property type="component" value="Unassembled WGS sequence"/>
</dbReference>
<protein>
    <submittedName>
        <fullName evidence="1">Prenyltransferase</fullName>
    </submittedName>
</protein>
<evidence type="ECO:0000313" key="1">
    <source>
        <dbReference type="EMBL" id="POP54534.1"/>
    </source>
</evidence>
<proteinExistence type="predicted"/>
<dbReference type="EMBL" id="PQGG01000003">
    <property type="protein sequence ID" value="POP54534.1"/>
    <property type="molecule type" value="Genomic_DNA"/>
</dbReference>
<sequence length="362" mass="40861">MSGLFLSKGLFPQEFFRPTVEFLLRAQQADGSIPWFDGGHCDPWDHVESAMGLSIGGEYGAAENAYRWLKNTQLEDGSWWAAYRAGEVDNRERRETNFVAYIATGIWHHYLITQNKTFLREMWSCVRRAISFVLAQQSRHGDINWAVNAQGQPMADALITGCSSIYKSLECAVNISVVLGEPRADWRDARTALGDALRNKPERFDRTWESKSRYSMDWFYPVLTGAIPSAKASAHLQKRWDDFVEQGLGCRCVADQPWVTVAESCELTMALLAAGDHARAVMVYSWLHQWREASGEYWTGYQFVEDVLWPDERPTWTAAAILLAADALTEHTAAHRLFKEVCILDLNGGAEIAPAAGRMRSL</sequence>
<dbReference type="Gene3D" id="1.50.10.10">
    <property type="match status" value="1"/>
</dbReference>
<dbReference type="OrthoDB" id="9758578at2"/>
<gene>
    <name evidence="1" type="ORF">C0068_00695</name>
</gene>
<dbReference type="GO" id="GO:0005975">
    <property type="term" value="P:carbohydrate metabolic process"/>
    <property type="evidence" value="ECO:0007669"/>
    <property type="project" value="InterPro"/>
</dbReference>
<dbReference type="InterPro" id="IPR012341">
    <property type="entry name" value="6hp_glycosidase-like_sf"/>
</dbReference>
<accession>A0A2S4HKK9</accession>
<dbReference type="RefSeq" id="WP_103682577.1">
    <property type="nucleotide sequence ID" value="NZ_PQGG01000003.1"/>
</dbReference>
<dbReference type="AlphaFoldDB" id="A0A2S4HKK9"/>